<keyword evidence="3 4" id="KW-0732">Signal</keyword>
<dbReference type="KEGG" id="aca:ACP_0852"/>
<evidence type="ECO:0000256" key="2">
    <source>
        <dbReference type="ARBA" id="ARBA00022525"/>
    </source>
</evidence>
<evidence type="ECO:0000313" key="8">
    <source>
        <dbReference type="Proteomes" id="UP000002207"/>
    </source>
</evidence>
<dbReference type="InterPro" id="IPR039448">
    <property type="entry name" value="Beta_helix"/>
</dbReference>
<dbReference type="GO" id="GO:0016837">
    <property type="term" value="F:carbon-oxygen lyase activity, acting on polysaccharides"/>
    <property type="evidence" value="ECO:0007669"/>
    <property type="project" value="TreeGrafter"/>
</dbReference>
<dbReference type="AlphaFoldDB" id="C1F2V1"/>
<dbReference type="HOGENOM" id="CLU_026896_0_0_0"/>
<dbReference type="InterPro" id="IPR011459">
    <property type="entry name" value="DUF1565"/>
</dbReference>
<dbReference type="SUPFAM" id="SSF51126">
    <property type="entry name" value="Pectin lyase-like"/>
    <property type="match status" value="1"/>
</dbReference>
<evidence type="ECO:0000259" key="5">
    <source>
        <dbReference type="Pfam" id="PF07602"/>
    </source>
</evidence>
<dbReference type="Pfam" id="PF13229">
    <property type="entry name" value="Beta_helix"/>
    <property type="match status" value="1"/>
</dbReference>
<evidence type="ECO:0000259" key="6">
    <source>
        <dbReference type="Pfam" id="PF13229"/>
    </source>
</evidence>
<protein>
    <recommendedName>
        <fullName evidence="9">Right handed beta helix domain-containing protein</fullName>
    </recommendedName>
</protein>
<evidence type="ECO:0000256" key="3">
    <source>
        <dbReference type="ARBA" id="ARBA00022729"/>
    </source>
</evidence>
<keyword evidence="2" id="KW-0964">Secreted</keyword>
<feature type="signal peptide" evidence="4">
    <location>
        <begin position="1"/>
        <end position="18"/>
    </location>
</feature>
<evidence type="ECO:0000313" key="7">
    <source>
        <dbReference type="EMBL" id="ACO31420.1"/>
    </source>
</evidence>
<gene>
    <name evidence="7" type="ordered locus">ACP_0852</name>
</gene>
<dbReference type="InterPro" id="IPR006626">
    <property type="entry name" value="PbH1"/>
</dbReference>
<dbReference type="PANTHER" id="PTHR40088">
    <property type="entry name" value="PECTATE LYASE (EUROFUNG)"/>
    <property type="match status" value="1"/>
</dbReference>
<feature type="domain" description="DUF1565" evidence="5">
    <location>
        <begin position="36"/>
        <end position="74"/>
    </location>
</feature>
<organism evidence="7 8">
    <name type="scientific">Acidobacterium capsulatum (strain ATCC 51196 / DSM 11244 / BCRC 80197 / JCM 7670 / NBRC 15755 / NCIMB 13165 / 161)</name>
    <dbReference type="NCBI Taxonomy" id="240015"/>
    <lineage>
        <taxon>Bacteria</taxon>
        <taxon>Pseudomonadati</taxon>
        <taxon>Acidobacteriota</taxon>
        <taxon>Terriglobia</taxon>
        <taxon>Terriglobales</taxon>
        <taxon>Acidobacteriaceae</taxon>
        <taxon>Acidobacterium</taxon>
    </lineage>
</organism>
<dbReference type="InterPro" id="IPR012334">
    <property type="entry name" value="Pectin_lyas_fold"/>
</dbReference>
<proteinExistence type="predicted"/>
<name>C1F2V1_ACIC5</name>
<dbReference type="Pfam" id="PF07602">
    <property type="entry name" value="DUF1565"/>
    <property type="match status" value="1"/>
</dbReference>
<dbReference type="SMART" id="SM00710">
    <property type="entry name" value="PbH1"/>
    <property type="match status" value="7"/>
</dbReference>
<evidence type="ECO:0000256" key="4">
    <source>
        <dbReference type="SAM" id="SignalP"/>
    </source>
</evidence>
<dbReference type="InterPro" id="IPR052052">
    <property type="entry name" value="Polysaccharide_Lyase_9"/>
</dbReference>
<dbReference type="PANTHER" id="PTHR40088:SF2">
    <property type="entry name" value="SECRETED SUGAR HYDROLASE"/>
    <property type="match status" value="1"/>
</dbReference>
<dbReference type="Gene3D" id="2.160.20.10">
    <property type="entry name" value="Single-stranded right-handed beta-helix, Pectin lyase-like"/>
    <property type="match status" value="1"/>
</dbReference>
<comment type="subcellular location">
    <subcellularLocation>
        <location evidence="1">Secreted</location>
    </subcellularLocation>
</comment>
<dbReference type="Proteomes" id="UP000002207">
    <property type="component" value="Chromosome"/>
</dbReference>
<dbReference type="CAZy" id="PL9">
    <property type="family name" value="Polysaccharide Lyase Family 9"/>
</dbReference>
<dbReference type="RefSeq" id="WP_015896018.1">
    <property type="nucleotide sequence ID" value="NC_012483.1"/>
</dbReference>
<reference evidence="7 8" key="1">
    <citation type="journal article" date="2009" name="Appl. Environ. Microbiol.">
        <title>Three genomes from the phylum Acidobacteria provide insight into the lifestyles of these microorganisms in soils.</title>
        <authorList>
            <person name="Ward N.L."/>
            <person name="Challacombe J.F."/>
            <person name="Janssen P.H."/>
            <person name="Henrissat B."/>
            <person name="Coutinho P.M."/>
            <person name="Wu M."/>
            <person name="Xie G."/>
            <person name="Haft D.H."/>
            <person name="Sait M."/>
            <person name="Badger J."/>
            <person name="Barabote R.D."/>
            <person name="Bradley B."/>
            <person name="Brettin T.S."/>
            <person name="Brinkac L.M."/>
            <person name="Bruce D."/>
            <person name="Creasy T."/>
            <person name="Daugherty S.C."/>
            <person name="Davidsen T.M."/>
            <person name="DeBoy R.T."/>
            <person name="Detter J.C."/>
            <person name="Dodson R.J."/>
            <person name="Durkin A.S."/>
            <person name="Ganapathy A."/>
            <person name="Gwinn-Giglio M."/>
            <person name="Han C.S."/>
            <person name="Khouri H."/>
            <person name="Kiss H."/>
            <person name="Kothari S.P."/>
            <person name="Madupu R."/>
            <person name="Nelson K.E."/>
            <person name="Nelson W.C."/>
            <person name="Paulsen I."/>
            <person name="Penn K."/>
            <person name="Ren Q."/>
            <person name="Rosovitz M.J."/>
            <person name="Selengut J.D."/>
            <person name="Shrivastava S."/>
            <person name="Sullivan S.A."/>
            <person name="Tapia R."/>
            <person name="Thompson L.S."/>
            <person name="Watkins K.L."/>
            <person name="Yang Q."/>
            <person name="Yu C."/>
            <person name="Zafar N."/>
            <person name="Zhou L."/>
            <person name="Kuske C.R."/>
        </authorList>
    </citation>
    <scope>NUCLEOTIDE SEQUENCE [LARGE SCALE GENOMIC DNA]</scope>
    <source>
        <strain evidence="8">ATCC 51196 / DSM 11244 / BCRC 80197 / JCM 7670 / NBRC 15755 / NCIMB 13165 / 161</strain>
    </source>
</reference>
<dbReference type="eggNOG" id="COG3420">
    <property type="taxonomic scope" value="Bacteria"/>
</dbReference>
<dbReference type="STRING" id="240015.ACP_0852"/>
<dbReference type="EMBL" id="CP001472">
    <property type="protein sequence ID" value="ACO31420.1"/>
    <property type="molecule type" value="Genomic_DNA"/>
</dbReference>
<dbReference type="OrthoDB" id="107582at2"/>
<evidence type="ECO:0008006" key="9">
    <source>
        <dbReference type="Google" id="ProtNLM"/>
    </source>
</evidence>
<evidence type="ECO:0000256" key="1">
    <source>
        <dbReference type="ARBA" id="ARBA00004613"/>
    </source>
</evidence>
<feature type="chain" id="PRO_5002907080" description="Right handed beta helix domain-containing protein" evidence="4">
    <location>
        <begin position="19"/>
        <end position="488"/>
    </location>
</feature>
<dbReference type="GO" id="GO:0005576">
    <property type="term" value="C:extracellular region"/>
    <property type="evidence" value="ECO:0007669"/>
    <property type="project" value="UniProtKB-SubCell"/>
</dbReference>
<accession>C1F2V1</accession>
<dbReference type="InParanoid" id="C1F2V1"/>
<feature type="domain" description="Right handed beta helix" evidence="6">
    <location>
        <begin position="229"/>
        <end position="402"/>
    </location>
</feature>
<keyword evidence="8" id="KW-1185">Reference proteome</keyword>
<sequence>MIKLHRLVTLPFIGFVLAAQICAAAPSGSSFYVSMGGSDFNAGTRAEPFKTVQHAADVAKPGDIINVRGGTYCQRLAITRSGNAKAGYITFRSAPGETAILDGGCFILQDGTTALISLHNVSYVKVEGLEVRNLKTSNPSSVPFGIRVYGHGSHIDLVRNNVHNIEQMYQGRKVVGSGANGFGIAVYGTDAASPITNLVIDGNEVHDLQTGSSESLVLNGNVTKFRVSRNEVYENNNIGIDVIGFERTALDPNVDRARDGVIEENLVYDISSRGNPAYGNEASSDGIYVDGGTHVIIQNNIVHNTDFGIEMASEHSGRDTSYIIARNNLVYYCHTAGISIGGYGPRRGGTDHVIITNNTLYRNNIWRTGTGEFYMQYHMRDNTFKNNIVYVGGAGRVMMSRSGRMEPGTPTVEIDHNVYYYAGGPGAAKWSYDGKAYSSFQSYTRAAGCDRHSLFANPRFVDPEAGKFSLRPGSLAVGYGAKISRSHL</sequence>
<dbReference type="InterPro" id="IPR011050">
    <property type="entry name" value="Pectin_lyase_fold/virulence"/>
</dbReference>